<dbReference type="PANTHER" id="PTHR10379:SF14">
    <property type="entry name" value="NERVY, ISOFORM D"/>
    <property type="match status" value="1"/>
</dbReference>
<reference evidence="7" key="1">
    <citation type="submission" date="2023-07" db="EMBL/GenBank/DDBJ databases">
        <title>Chromosome-level genome assembly of Artemia franciscana.</title>
        <authorList>
            <person name="Jo E."/>
        </authorList>
    </citation>
    <scope>NUCLEOTIDE SEQUENCE</scope>
    <source>
        <tissue evidence="7">Whole body</tissue>
    </source>
</reference>
<name>A0AA88HMD9_ARTSF</name>
<evidence type="ECO:0000256" key="3">
    <source>
        <dbReference type="ARBA" id="ARBA00023163"/>
    </source>
</evidence>
<feature type="compositionally biased region" description="Basic and acidic residues" evidence="5">
    <location>
        <begin position="28"/>
        <end position="46"/>
    </location>
</feature>
<dbReference type="GO" id="GO:0006351">
    <property type="term" value="P:DNA-templated transcription"/>
    <property type="evidence" value="ECO:0007669"/>
    <property type="project" value="InterPro"/>
</dbReference>
<dbReference type="Pfam" id="PF08788">
    <property type="entry name" value="NHR2"/>
    <property type="match status" value="1"/>
</dbReference>
<dbReference type="PRINTS" id="PR01875">
    <property type="entry name" value="ETOFAMILY"/>
</dbReference>
<gene>
    <name evidence="7" type="ORF">QYM36_013966</name>
</gene>
<organism evidence="7 8">
    <name type="scientific">Artemia franciscana</name>
    <name type="common">Brine shrimp</name>
    <name type="synonym">Artemia sanfranciscana</name>
    <dbReference type="NCBI Taxonomy" id="6661"/>
    <lineage>
        <taxon>Eukaryota</taxon>
        <taxon>Metazoa</taxon>
        <taxon>Ecdysozoa</taxon>
        <taxon>Arthropoda</taxon>
        <taxon>Crustacea</taxon>
        <taxon>Branchiopoda</taxon>
        <taxon>Anostraca</taxon>
        <taxon>Artemiidae</taxon>
        <taxon>Artemia</taxon>
    </lineage>
</organism>
<keyword evidence="2" id="KW-0805">Transcription regulation</keyword>
<dbReference type="PROSITE" id="PS51119">
    <property type="entry name" value="TAFH"/>
    <property type="match status" value="1"/>
</dbReference>
<comment type="caution">
    <text evidence="7">The sequence shown here is derived from an EMBL/GenBank/DDBJ whole genome shotgun (WGS) entry which is preliminary data.</text>
</comment>
<dbReference type="SUPFAM" id="SSF158553">
    <property type="entry name" value="TAFH domain-like"/>
    <property type="match status" value="1"/>
</dbReference>
<accession>A0AA88HMD9</accession>
<feature type="compositionally biased region" description="Basic and acidic residues" evidence="5">
    <location>
        <begin position="1"/>
        <end position="19"/>
    </location>
</feature>
<dbReference type="Pfam" id="PF07531">
    <property type="entry name" value="TAFH"/>
    <property type="match status" value="1"/>
</dbReference>
<evidence type="ECO:0000256" key="1">
    <source>
        <dbReference type="ARBA" id="ARBA00004123"/>
    </source>
</evidence>
<protein>
    <recommendedName>
        <fullName evidence="6">TAFH domain-containing protein</fullName>
    </recommendedName>
</protein>
<feature type="region of interest" description="Disordered" evidence="5">
    <location>
        <begin position="1"/>
        <end position="87"/>
    </location>
</feature>
<keyword evidence="4" id="KW-0539">Nucleus</keyword>
<dbReference type="InterPro" id="IPR037249">
    <property type="entry name" value="TAFH/NHR1_dom_sf"/>
</dbReference>
<evidence type="ECO:0000256" key="5">
    <source>
        <dbReference type="SAM" id="MobiDB-lite"/>
    </source>
</evidence>
<evidence type="ECO:0000259" key="6">
    <source>
        <dbReference type="PROSITE" id="PS51119"/>
    </source>
</evidence>
<dbReference type="EMBL" id="JAVRJZ010000018">
    <property type="protein sequence ID" value="KAK2708212.1"/>
    <property type="molecule type" value="Genomic_DNA"/>
</dbReference>
<dbReference type="InterPro" id="IPR003894">
    <property type="entry name" value="TAFH_NHR1"/>
</dbReference>
<evidence type="ECO:0000313" key="7">
    <source>
        <dbReference type="EMBL" id="KAK2708212.1"/>
    </source>
</evidence>
<dbReference type="Gene3D" id="6.10.250.230">
    <property type="match status" value="1"/>
</dbReference>
<evidence type="ECO:0000256" key="4">
    <source>
        <dbReference type="ARBA" id="ARBA00023242"/>
    </source>
</evidence>
<evidence type="ECO:0000313" key="8">
    <source>
        <dbReference type="Proteomes" id="UP001187531"/>
    </source>
</evidence>
<sequence length="427" mass="48034">MTTVLVKEEFGDDADRTESNDSSPTGPKPREMPLRTRKVDSRKTQDLLEECPLRLKQSLSNTPPGKPVRTSYSPHSTTTPSPPLLNPVFATSTPDSRLFEEDRSPTSVRQLSRIRRFLSTLLHLGTDLSPSAGDKVRSYVLNLVSGVITIDEFHQAIREVTGSQLRPFVLPFLKANLPLLQREIAFFARLAKQTPQQYLRGHESLALDPSYTPSDIADYFSTIPKVESTSGKRKFDSFDSSGSDECITPKRPHVIINGTPNSCHRIRDYTERCSSGQSQAPSITQNGCNSSNGEPLLDDEWSNIHTMLGCIQTMVEKTRRALAILQQRTLESPRLSPQPTKEMHNYINEILLQSVRSAEERIADIKRKAVVDANRKKRDKVERDLVKILGDQCHLVMKTSLEARLPTGRRGRNGQVKFFDQSIRKEG</sequence>
<dbReference type="InterPro" id="IPR014896">
    <property type="entry name" value="NHR2"/>
</dbReference>
<keyword evidence="8" id="KW-1185">Reference proteome</keyword>
<dbReference type="Gene3D" id="1.20.120.1110">
    <property type="entry name" value="TAFH/NHR1 domain"/>
    <property type="match status" value="1"/>
</dbReference>
<dbReference type="GO" id="GO:0005634">
    <property type="term" value="C:nucleus"/>
    <property type="evidence" value="ECO:0007669"/>
    <property type="project" value="UniProtKB-SubCell"/>
</dbReference>
<dbReference type="PANTHER" id="PTHR10379">
    <property type="entry name" value="MTG8 ETO EIGHT TWENTY ONE PROTEIN"/>
    <property type="match status" value="1"/>
</dbReference>
<feature type="compositionally biased region" description="Low complexity" evidence="5">
    <location>
        <begin position="70"/>
        <end position="79"/>
    </location>
</feature>
<proteinExistence type="predicted"/>
<dbReference type="Proteomes" id="UP001187531">
    <property type="component" value="Unassembled WGS sequence"/>
</dbReference>
<dbReference type="GO" id="GO:0003714">
    <property type="term" value="F:transcription corepressor activity"/>
    <property type="evidence" value="ECO:0007669"/>
    <property type="project" value="InterPro"/>
</dbReference>
<feature type="domain" description="TAFH" evidence="6">
    <location>
        <begin position="108"/>
        <end position="203"/>
    </location>
</feature>
<dbReference type="SMART" id="SM00549">
    <property type="entry name" value="TAFH"/>
    <property type="match status" value="1"/>
</dbReference>
<evidence type="ECO:0000256" key="2">
    <source>
        <dbReference type="ARBA" id="ARBA00023015"/>
    </source>
</evidence>
<dbReference type="AlphaFoldDB" id="A0AA88HMD9"/>
<dbReference type="InterPro" id="IPR013289">
    <property type="entry name" value="CBFA2T1/2/3"/>
</dbReference>
<comment type="subcellular location">
    <subcellularLocation>
        <location evidence="1">Nucleus</location>
    </subcellularLocation>
</comment>
<keyword evidence="3" id="KW-0804">Transcription</keyword>